<dbReference type="InterPro" id="IPR046770">
    <property type="entry name" value="DOCKER_Lobe_B"/>
</dbReference>
<dbReference type="RefSeq" id="XP_011679067.1">
    <property type="nucleotide sequence ID" value="XM_011680765.2"/>
</dbReference>
<dbReference type="GO" id="GO:0007264">
    <property type="term" value="P:small GTPase-mediated signal transduction"/>
    <property type="evidence" value="ECO:0007669"/>
    <property type="project" value="InterPro"/>
</dbReference>
<evidence type="ECO:0000259" key="11">
    <source>
        <dbReference type="PROSITE" id="PS51651"/>
    </source>
</evidence>
<evidence type="ECO:0000259" key="10">
    <source>
        <dbReference type="PROSITE" id="PS51650"/>
    </source>
</evidence>
<dbReference type="CDD" id="cd11872">
    <property type="entry name" value="SH3_DOCK_AB"/>
    <property type="match status" value="1"/>
</dbReference>
<comment type="subcellular location">
    <subcellularLocation>
        <location evidence="1">Cytoplasm</location>
    </subcellularLocation>
</comment>
<dbReference type="InterPro" id="IPR032376">
    <property type="entry name" value="DOCK_N"/>
</dbReference>
<feature type="compositionally biased region" description="Polar residues" evidence="8">
    <location>
        <begin position="1750"/>
        <end position="1761"/>
    </location>
</feature>
<dbReference type="Pfam" id="PF20422">
    <property type="entry name" value="DHR-2_Lobe_B"/>
    <property type="match status" value="1"/>
</dbReference>
<dbReference type="InterPro" id="IPR027007">
    <property type="entry name" value="C2_DOCK-type_domain"/>
</dbReference>
<keyword evidence="4" id="KW-0597">Phosphoprotein</keyword>
<dbReference type="Gene3D" id="1.25.40.410">
    <property type="match status" value="1"/>
</dbReference>
<feature type="compositionally biased region" description="Polar residues" evidence="8">
    <location>
        <begin position="2113"/>
        <end position="2122"/>
    </location>
</feature>
<dbReference type="PROSITE" id="PS51650">
    <property type="entry name" value="C2_DOCK"/>
    <property type="match status" value="1"/>
</dbReference>
<dbReference type="Pfam" id="PF16172">
    <property type="entry name" value="DOCK_N"/>
    <property type="match status" value="1"/>
</dbReference>
<feature type="compositionally biased region" description="Polar residues" evidence="8">
    <location>
        <begin position="2064"/>
        <end position="2082"/>
    </location>
</feature>
<feature type="compositionally biased region" description="Low complexity" evidence="8">
    <location>
        <begin position="2093"/>
        <end position="2105"/>
    </location>
</feature>
<dbReference type="InterPro" id="IPR043162">
    <property type="entry name" value="DOCK_C_lobe_C"/>
</dbReference>
<dbReference type="GO" id="GO:0005737">
    <property type="term" value="C:cytoplasm"/>
    <property type="evidence" value="ECO:0000318"/>
    <property type="project" value="GO_Central"/>
</dbReference>
<reference evidence="12" key="2">
    <citation type="submission" date="2021-01" db="UniProtKB">
        <authorList>
            <consortium name="EnsemblMetazoa"/>
        </authorList>
    </citation>
    <scope>IDENTIFICATION</scope>
</reference>
<evidence type="ECO:0000256" key="3">
    <source>
        <dbReference type="ARBA" id="ARBA00022490"/>
    </source>
</evidence>
<keyword evidence="5" id="KW-0344">Guanine-nucleotide releasing factor</keyword>
<evidence type="ECO:0000313" key="12">
    <source>
        <dbReference type="EnsemblMetazoa" id="XP_011679067"/>
    </source>
</evidence>
<dbReference type="SUPFAM" id="SSF48371">
    <property type="entry name" value="ARM repeat"/>
    <property type="match status" value="1"/>
</dbReference>
<dbReference type="InParanoid" id="A0A7M7LTR2"/>
<proteinExistence type="inferred from homology"/>
<dbReference type="PANTHER" id="PTHR45653">
    <property type="entry name" value="DEDICATOR OF CYTOKINESIS"/>
    <property type="match status" value="1"/>
</dbReference>
<feature type="compositionally biased region" description="Low complexity" evidence="8">
    <location>
        <begin position="1836"/>
        <end position="1867"/>
    </location>
</feature>
<feature type="region of interest" description="Disordered" evidence="8">
    <location>
        <begin position="1616"/>
        <end position="1664"/>
    </location>
</feature>
<feature type="compositionally biased region" description="Polar residues" evidence="8">
    <location>
        <begin position="1868"/>
        <end position="1879"/>
    </location>
</feature>
<dbReference type="GO" id="GO:0005886">
    <property type="term" value="C:plasma membrane"/>
    <property type="evidence" value="ECO:0000318"/>
    <property type="project" value="GO_Central"/>
</dbReference>
<evidence type="ECO:0000256" key="7">
    <source>
        <dbReference type="PROSITE-ProRule" id="PRU00983"/>
    </source>
</evidence>
<feature type="domain" description="SH3" evidence="9">
    <location>
        <begin position="8"/>
        <end position="69"/>
    </location>
</feature>
<dbReference type="PROSITE" id="PS51651">
    <property type="entry name" value="DOCKER"/>
    <property type="match status" value="1"/>
</dbReference>
<dbReference type="OrthoDB" id="18896at2759"/>
<accession>A0A7M7LTR2</accession>
<dbReference type="Gene3D" id="2.60.40.150">
    <property type="entry name" value="C2 domain"/>
    <property type="match status" value="1"/>
</dbReference>
<feature type="region of interest" description="Disordered" evidence="8">
    <location>
        <begin position="1750"/>
        <end position="1779"/>
    </location>
</feature>
<dbReference type="SMART" id="SM00326">
    <property type="entry name" value="SH3"/>
    <property type="match status" value="1"/>
</dbReference>
<dbReference type="InterPro" id="IPR046773">
    <property type="entry name" value="DOCKER_Lobe_C"/>
</dbReference>
<evidence type="ECO:0008006" key="14">
    <source>
        <dbReference type="Google" id="ProtNLM"/>
    </source>
</evidence>
<dbReference type="Pfam" id="PF14429">
    <property type="entry name" value="DOCK-C2"/>
    <property type="match status" value="1"/>
</dbReference>
<dbReference type="GO" id="GO:0005085">
    <property type="term" value="F:guanyl-nucleotide exchange factor activity"/>
    <property type="evidence" value="ECO:0000318"/>
    <property type="project" value="GO_Central"/>
</dbReference>
<evidence type="ECO:0000256" key="8">
    <source>
        <dbReference type="SAM" id="MobiDB-lite"/>
    </source>
</evidence>
<evidence type="ECO:0000313" key="13">
    <source>
        <dbReference type="Proteomes" id="UP000007110"/>
    </source>
</evidence>
<dbReference type="EnsemblMetazoa" id="XM_011680765">
    <property type="protein sequence ID" value="XP_011679067"/>
    <property type="gene ID" value="LOC591109"/>
</dbReference>
<dbReference type="InterPro" id="IPR016024">
    <property type="entry name" value="ARM-type_fold"/>
</dbReference>
<dbReference type="Gene3D" id="1.20.1270.350">
    <property type="entry name" value="Dedicator of cytokinesis N-terminal subdomain"/>
    <property type="match status" value="1"/>
</dbReference>
<evidence type="ECO:0000256" key="5">
    <source>
        <dbReference type="ARBA" id="ARBA00022658"/>
    </source>
</evidence>
<feature type="compositionally biased region" description="Low complexity" evidence="8">
    <location>
        <begin position="1982"/>
        <end position="1999"/>
    </location>
</feature>
<dbReference type="GeneID" id="591109"/>
<evidence type="ECO:0000259" key="9">
    <source>
        <dbReference type="PROSITE" id="PS50002"/>
    </source>
</evidence>
<reference evidence="13" key="1">
    <citation type="submission" date="2015-02" db="EMBL/GenBank/DDBJ databases">
        <title>Genome sequencing for Strongylocentrotus purpuratus.</title>
        <authorList>
            <person name="Murali S."/>
            <person name="Liu Y."/>
            <person name="Vee V."/>
            <person name="English A."/>
            <person name="Wang M."/>
            <person name="Skinner E."/>
            <person name="Han Y."/>
            <person name="Muzny D.M."/>
            <person name="Worley K.C."/>
            <person name="Gibbs R.A."/>
        </authorList>
    </citation>
    <scope>NUCLEOTIDE SEQUENCE</scope>
</reference>
<dbReference type="InterPro" id="IPR042455">
    <property type="entry name" value="DOCK_N_sub1"/>
</dbReference>
<keyword evidence="13" id="KW-1185">Reference proteome</keyword>
<dbReference type="InterPro" id="IPR026791">
    <property type="entry name" value="DOCK"/>
</dbReference>
<dbReference type="PROSITE" id="PS50002">
    <property type="entry name" value="SH3"/>
    <property type="match status" value="1"/>
</dbReference>
<sequence>MWQPVDDKERKCGIAVWNFDGKVEHGLPLEIGDAVHILEENMGWYRGYCSKKPSVPGIFPTSYVHIREPPIDGEEERRRKANEPLIQEVTLVLREWHVIFVERFMKHKMDWFKELKKIMLEVIDLRSQLLSGTMTLGKSKEVKGTIMSRVDWGNCRLELDLVPSVDGEIIDSNQCSLVELHQVHLRSAQETKISALPVATSVQPLLSLISLQVPDPSAQAQTTEPLEAFAHHLHLQLVNFGIHTGEAAEAFFALYDAKEGTFITERYLAKFNKQGAPLNVEKIGNLVTIFTDMSNKDMERDLYLTCHIIRCGQMKPTRHQDNKKATGPNFRRPYGYGVLKVTHILKMPEDDGREGKEEVMKIYVANQADEKDFASLHDQIIRNTSRKGTSASGNIGITVKLLMLHGHLDSLKKEKHLLFNRGHSVTHKLGFSDIIMPGDLRNDLFIALERGEFYDKNAGRNIEVTMCTIDEKWKKIGCICLVDDEEAEIEYRSVVYLHYTAPRWNELVRLNVPMDSFKNTHIRFEFRHCSKDNKRREKRLFAMAFMPLMKKDGTAVEDSTHSLFVFKCSEHHDFSDPTQYLSLPYCSADMVAKGNATSNNNYELNCKDTFTVKTVICSTKLVQNINLLGLLKWRQHPDRLHAILEKLSSVSGQDIVRVLQDILDALFSILDERSDEYGRQIFECLVHIISVLGEQRFKSFTTVLDTYIDNHFVSTLAHQFLVYYLMMYIDKALQQKQDHITNMLEGLQYLFKFIFRSHILYKMATGDVHDGDMQDSIRNLFNSINNLMQKDDEKLEKHQLVVLRKFSTICNELMAMAMYTAPEVSQFTADLLLCIPHTLRRTKVLQSKLECIREAINSTLFKSPMARRVLLQPCLAQLQHHIQAEHLPDVCIAIVEDILTALHTLSQTEQVEEEISLLIRHLFREILGMVPTSENMTDLHTRCITCLMEMLRLMKEQHYVQLTDCFPSSHYRQEFLNGILMLFAECVTKDIYSKDWAAMRMVVNRVILTAIKRFCSDLNQEDMIKMRSRYFELAVFFIIQPVLQLESFTSAKQERLKKMFGDMRIAMATELIEKWNSLGQYKSQFSHLTRNFLEVTMIPHDAIRKASLPLIFDIMCSEMKEKSSFIKLEDDLIDKLDHMVCVQNNGDEQYTVLFNNTLREKISTQPWQEEGEQFVEKVTRLLERLIDYRNVCNKSVENRYLKLSCLYQLMNFYKDDERRKDIYMRYIYHLHDLHLHAGDYTEAAHTLLMLAMTLDWTDNVLPSDKKHEQQTEAERKTKLYGEIIELVKKGQVWEYGIPLCKELAIQYESKQFDYKNLSVQLVTQAQFFENIRNQPRQPPTFFRIKFYGIFPILRKHREYIYRGQPFDQPQIVIQRFQADFPQAKPWTGKAPPTEEDLLLYDQYIEVRHVICVPPQHPHLQGNVPPNIRYFAENYDISVFSFDRPFHRGERDKTQDFKTLWVERTFMTTGSPLPGLLSWSEIVKTVVEEIRPIANAVNVMREKNTSMQVQIQGHRAHRNSNINPLSMVLQGTIEAAVQGGIKVYQDVFLTAAYGENNPTDKEAIITLKELMIEQLNILDDGVLLHKELCSEELMGFHLNLEKKLAKRMQEFDLGQPKVYSKARPPSRQVQSAAPPPPANVSSGPKTFKRNTSDLNLQQPKPDRKNSMFYFQTPVEIPVPSRTLPEGGGTLQRGRATIATTTPMSEEVHEPPGMPPPDMPPPPLPNSKHHVSHVDPTGYIRILPKRNRSQSVFTILEPSQKQSGKTKERKDSLPTPLALSYPNAGTAIQEFTTDVPDSAVSTSSSNRTSASPSVSSARLSQDSQSSSSNLDDRPPSLPRKGSSRPSSSGSEFSGVTSSSRISESPSVSSLMSRISADSQASYPEERPPQLPPRKMSSRPSSGGSGGVDHNRMSSSSSCSGTDVSEEGVAPPVPSRTAIPAKDSIPHGPSGTGNANLHLNSPSAIQTSPSNTVTRDPVHSGPASTTTPNMHPDPTTTTTTTPESRHFPGGSPPPTTPEPRSFPRGTPSPTTPEPRSFPRGAPPPTIPRNRRPSNLTSPVPHPKPSNGLYTNDTSTPGAKSGSTPILPNRPEKRPKTPLATSPSMSLPLSPGPTTPGQVASPSKNGDAQGAPPVPIRPNKRKESSIKEQGGTSL</sequence>
<comment type="similarity">
    <text evidence="7">Belongs to the DOCK family.</text>
</comment>
<evidence type="ECO:0000256" key="6">
    <source>
        <dbReference type="PROSITE-ProRule" id="PRU00192"/>
    </source>
</evidence>
<dbReference type="InterPro" id="IPR027357">
    <property type="entry name" value="DOCKER_dom"/>
</dbReference>
<dbReference type="Pfam" id="PF23554">
    <property type="entry name" value="TPR_DOCK"/>
    <property type="match status" value="1"/>
</dbReference>
<dbReference type="Gene3D" id="1.20.58.740">
    <property type="match status" value="1"/>
</dbReference>
<evidence type="ECO:0000256" key="2">
    <source>
        <dbReference type="ARBA" id="ARBA00022443"/>
    </source>
</evidence>
<dbReference type="OMA" id="FPASHIA"/>
<feature type="region of interest" description="Disordered" evidence="8">
    <location>
        <begin position="1794"/>
        <end position="2150"/>
    </location>
</feature>
<dbReference type="Gene3D" id="2.30.30.40">
    <property type="entry name" value="SH3 Domains"/>
    <property type="match status" value="1"/>
</dbReference>
<feature type="compositionally biased region" description="Pro residues" evidence="8">
    <location>
        <begin position="1710"/>
        <end position="1723"/>
    </location>
</feature>
<dbReference type="Pfam" id="PF20421">
    <property type="entry name" value="DHR-2_Lobe_C"/>
    <property type="match status" value="1"/>
</dbReference>
<dbReference type="InterPro" id="IPR035892">
    <property type="entry name" value="C2_domain_sf"/>
</dbReference>
<protein>
    <recommendedName>
        <fullName evidence="14">Dedicator of cytokinesis protein 1</fullName>
    </recommendedName>
</protein>
<organism evidence="12 13">
    <name type="scientific">Strongylocentrotus purpuratus</name>
    <name type="common">Purple sea urchin</name>
    <dbReference type="NCBI Taxonomy" id="7668"/>
    <lineage>
        <taxon>Eukaryota</taxon>
        <taxon>Metazoa</taxon>
        <taxon>Echinodermata</taxon>
        <taxon>Eleutherozoa</taxon>
        <taxon>Echinozoa</taxon>
        <taxon>Echinoidea</taxon>
        <taxon>Euechinoidea</taxon>
        <taxon>Echinacea</taxon>
        <taxon>Camarodonta</taxon>
        <taxon>Echinidea</taxon>
        <taxon>Strongylocentrotidae</taxon>
        <taxon>Strongylocentrotus</taxon>
    </lineage>
</organism>
<dbReference type="Pfam" id="PF06920">
    <property type="entry name" value="DHR-2_Lobe_A"/>
    <property type="match status" value="1"/>
</dbReference>
<dbReference type="InterPro" id="IPR001452">
    <property type="entry name" value="SH3_domain"/>
</dbReference>
<keyword evidence="2 6" id="KW-0728">SH3 domain</keyword>
<feature type="domain" description="DOCKER" evidence="11">
    <location>
        <begin position="1214"/>
        <end position="1619"/>
    </location>
</feature>
<feature type="compositionally biased region" description="Polar residues" evidence="8">
    <location>
        <begin position="1949"/>
        <end position="1971"/>
    </location>
</feature>
<dbReference type="SUPFAM" id="SSF50044">
    <property type="entry name" value="SH3-domain"/>
    <property type="match status" value="1"/>
</dbReference>
<feature type="compositionally biased region" description="Low complexity" evidence="8">
    <location>
        <begin position="1796"/>
        <end position="1826"/>
    </location>
</feature>
<dbReference type="PANTHER" id="PTHR45653:SF12">
    <property type="entry name" value="SPONGE, ISOFORM E"/>
    <property type="match status" value="1"/>
</dbReference>
<dbReference type="InterPro" id="IPR046769">
    <property type="entry name" value="DOCKER_Lobe_A"/>
</dbReference>
<evidence type="ECO:0000256" key="4">
    <source>
        <dbReference type="ARBA" id="ARBA00022553"/>
    </source>
</evidence>
<dbReference type="GO" id="GO:0031267">
    <property type="term" value="F:small GTPase binding"/>
    <property type="evidence" value="ECO:0000318"/>
    <property type="project" value="GO_Central"/>
</dbReference>
<name>A0A7M7LTR2_STRPU</name>
<dbReference type="Proteomes" id="UP000007110">
    <property type="component" value="Unassembled WGS sequence"/>
</dbReference>
<dbReference type="InterPro" id="IPR056372">
    <property type="entry name" value="TPR_DOCK"/>
</dbReference>
<keyword evidence="3" id="KW-0963">Cytoplasm</keyword>
<feature type="region of interest" description="Disordered" evidence="8">
    <location>
        <begin position="1701"/>
        <end position="1729"/>
    </location>
</feature>
<dbReference type="CDD" id="cd11684">
    <property type="entry name" value="DHR2_DOCK"/>
    <property type="match status" value="1"/>
</dbReference>
<dbReference type="InterPro" id="IPR036028">
    <property type="entry name" value="SH3-like_dom_sf"/>
</dbReference>
<dbReference type="InterPro" id="IPR043161">
    <property type="entry name" value="DOCK_C_lobe_A"/>
</dbReference>
<feature type="domain" description="C2 DOCK-type" evidence="10">
    <location>
        <begin position="441"/>
        <end position="617"/>
    </location>
</feature>
<evidence type="ECO:0000256" key="1">
    <source>
        <dbReference type="ARBA" id="ARBA00004496"/>
    </source>
</evidence>